<dbReference type="InterPro" id="IPR013783">
    <property type="entry name" value="Ig-like_fold"/>
</dbReference>
<dbReference type="InterPro" id="IPR049117">
    <property type="entry name" value="pulA_all-beta"/>
</dbReference>
<dbReference type="EMBL" id="QUNI01000008">
    <property type="protein sequence ID" value="REG97908.1"/>
    <property type="molecule type" value="Genomic_DNA"/>
</dbReference>
<dbReference type="AlphaFoldDB" id="A0A3E0EI18"/>
<dbReference type="SUPFAM" id="SSF81296">
    <property type="entry name" value="E set domains"/>
    <property type="match status" value="1"/>
</dbReference>
<dbReference type="InterPro" id="IPR014756">
    <property type="entry name" value="Ig_E-set"/>
</dbReference>
<dbReference type="InterPro" id="IPR013780">
    <property type="entry name" value="Glyco_hydro_b"/>
</dbReference>
<dbReference type="Gene3D" id="3.20.20.80">
    <property type="entry name" value="Glycosidases"/>
    <property type="match status" value="1"/>
</dbReference>
<dbReference type="Gene3D" id="2.60.40.10">
    <property type="entry name" value="Immunoglobulins"/>
    <property type="match status" value="1"/>
</dbReference>
<dbReference type="Proteomes" id="UP000257136">
    <property type="component" value="Unassembled WGS sequence"/>
</dbReference>
<comment type="similarity">
    <text evidence="1">Belongs to the glycosyl hydrolase 13 family.</text>
</comment>
<dbReference type="InterPro" id="IPR017853">
    <property type="entry name" value="GH"/>
</dbReference>
<dbReference type="Gene3D" id="2.60.40.1180">
    <property type="entry name" value="Golgi alpha-mannosidase II"/>
    <property type="match status" value="1"/>
</dbReference>
<sequence>MFASAKKWIYLLVFLHVVNFAMPQDSKINTTKYASFEEYPVYLKDDLGVTYSLAKTIIKLWSPNVEETKINLYKKGDGGEILQTKNLDYDAKTGVWKIILDGNYHNTYYTLQVKNKGIWSKEIPDPYAKGVGVNGNRGLIFDPKLTDPKNWKTDKQPPLQSASDIILYEAHVRDFSIDPSSGIKNKGKFLEFTEKNTKNAFGETTGLDHLKEIGITHLHLLPVFDYKSVDEAALDKNQYNWGYDPQNYNSLEGSYSTNPFNGLVRIKEYKEMVMALHEAKIHLIMDVVYNHTSSTEIFDQLVPGYYYRSWPNGKRSDATACGNEFASDRIMARQFMIESLKYWVKEYHVDGFRFDLMAVHDIETMNAISKELKKINPSIFLYGEGWTAGDSPLSIEKRALKTNVKQLNEIAVFSDDIRDGVKGHWSNVTEKGFVSGNPNYKEVIQFGIVASTNHPQVKYDPKRSYAQFPYSDSPNKIIGYVSCHDNNTLYDKLKIANPNASEKDLVKMDKLANTIVLTSQSIPFLHMGVEMKRTKMGVENSYKSPDSINKIDWNWKHENKELVQYYENLIALRKNHPAFKMSSEKLIQEHLEFLSLDSPLLVGYTLKNYANGDSWKNIRVYFNGDEKDTKQTIEGNWKMVCDGENINPNGISKVTNQIISIPGRSAVILYQD</sequence>
<feature type="signal peptide" evidence="2">
    <location>
        <begin position="1"/>
        <end position="23"/>
    </location>
</feature>
<dbReference type="Pfam" id="PF21653">
    <property type="entry name" value="pulA_all-beta"/>
    <property type="match status" value="1"/>
</dbReference>
<dbReference type="NCBIfam" id="TIGR02104">
    <property type="entry name" value="pulA_typeI"/>
    <property type="match status" value="1"/>
</dbReference>
<organism evidence="4 5">
    <name type="scientific">Flavobacterium aquicola</name>
    <dbReference type="NCBI Taxonomy" id="1682742"/>
    <lineage>
        <taxon>Bacteria</taxon>
        <taxon>Pseudomonadati</taxon>
        <taxon>Bacteroidota</taxon>
        <taxon>Flavobacteriia</taxon>
        <taxon>Flavobacteriales</taxon>
        <taxon>Flavobacteriaceae</taxon>
        <taxon>Flavobacterium</taxon>
    </lineage>
</organism>
<dbReference type="CDD" id="cd11341">
    <property type="entry name" value="AmyAc_Pullulanase_LD-like"/>
    <property type="match status" value="1"/>
</dbReference>
<accession>A0A3E0EI18</accession>
<evidence type="ECO:0000313" key="5">
    <source>
        <dbReference type="Proteomes" id="UP000257136"/>
    </source>
</evidence>
<dbReference type="InterPro" id="IPR004193">
    <property type="entry name" value="Glyco_hydro_13_N"/>
</dbReference>
<protein>
    <submittedName>
        <fullName evidence="4">Pullulanase</fullName>
    </submittedName>
</protein>
<dbReference type="Pfam" id="PF02922">
    <property type="entry name" value="CBM_48"/>
    <property type="match status" value="1"/>
</dbReference>
<proteinExistence type="inferred from homology"/>
<dbReference type="OrthoDB" id="9805159at2"/>
<dbReference type="SUPFAM" id="SSF51445">
    <property type="entry name" value="(Trans)glycosidases"/>
    <property type="match status" value="1"/>
</dbReference>
<dbReference type="SMART" id="SM00642">
    <property type="entry name" value="Aamy"/>
    <property type="match status" value="1"/>
</dbReference>
<evidence type="ECO:0000256" key="1">
    <source>
        <dbReference type="ARBA" id="ARBA00008061"/>
    </source>
</evidence>
<keyword evidence="5" id="KW-1185">Reference proteome</keyword>
<dbReference type="PANTHER" id="PTHR43002">
    <property type="entry name" value="GLYCOGEN DEBRANCHING ENZYME"/>
    <property type="match status" value="1"/>
</dbReference>
<dbReference type="Pfam" id="PF00128">
    <property type="entry name" value="Alpha-amylase"/>
    <property type="match status" value="1"/>
</dbReference>
<dbReference type="InterPro" id="IPR011840">
    <property type="entry name" value="PulA_typeI"/>
</dbReference>
<dbReference type="GO" id="GO:0004553">
    <property type="term" value="F:hydrolase activity, hydrolyzing O-glycosyl compounds"/>
    <property type="evidence" value="ECO:0007669"/>
    <property type="project" value="InterPro"/>
</dbReference>
<feature type="chain" id="PRO_5017665642" evidence="2">
    <location>
        <begin position="24"/>
        <end position="672"/>
    </location>
</feature>
<reference evidence="4 5" key="1">
    <citation type="submission" date="2018-08" db="EMBL/GenBank/DDBJ databases">
        <title>Genomic Encyclopedia of Archaeal and Bacterial Type Strains, Phase II (KMG-II): from individual species to whole genera.</title>
        <authorList>
            <person name="Goeker M."/>
        </authorList>
    </citation>
    <scope>NUCLEOTIDE SEQUENCE [LARGE SCALE GENOMIC DNA]</scope>
    <source>
        <strain evidence="4 5">DSM 100880</strain>
    </source>
</reference>
<evidence type="ECO:0000256" key="2">
    <source>
        <dbReference type="SAM" id="SignalP"/>
    </source>
</evidence>
<evidence type="ECO:0000313" key="4">
    <source>
        <dbReference type="EMBL" id="REG97908.1"/>
    </source>
</evidence>
<evidence type="ECO:0000259" key="3">
    <source>
        <dbReference type="SMART" id="SM00642"/>
    </source>
</evidence>
<comment type="caution">
    <text evidence="4">The sequence shown here is derived from an EMBL/GenBank/DDBJ whole genome shotgun (WGS) entry which is preliminary data.</text>
</comment>
<dbReference type="RefSeq" id="WP_115813861.1">
    <property type="nucleotide sequence ID" value="NZ_QUNI01000008.1"/>
</dbReference>
<feature type="domain" description="Glycosyl hydrolase family 13 catalytic" evidence="3">
    <location>
        <begin position="169"/>
        <end position="573"/>
    </location>
</feature>
<keyword evidence="2" id="KW-0732">Signal</keyword>
<name>A0A3E0EI18_9FLAO</name>
<dbReference type="GO" id="GO:0005975">
    <property type="term" value="P:carbohydrate metabolic process"/>
    <property type="evidence" value="ECO:0007669"/>
    <property type="project" value="InterPro"/>
</dbReference>
<dbReference type="InterPro" id="IPR006047">
    <property type="entry name" value="GH13_cat_dom"/>
</dbReference>
<dbReference type="CDD" id="cd02860">
    <property type="entry name" value="E_set_Pullulanase"/>
    <property type="match status" value="1"/>
</dbReference>
<gene>
    <name evidence="4" type="ORF">C8P67_10871</name>
</gene>